<dbReference type="Proteomes" id="UP000309668">
    <property type="component" value="Unassembled WGS sequence"/>
</dbReference>
<evidence type="ECO:0008006" key="3">
    <source>
        <dbReference type="Google" id="ProtNLM"/>
    </source>
</evidence>
<dbReference type="RefSeq" id="WP_138619229.1">
    <property type="nucleotide sequence ID" value="NZ_VCAO01000009.1"/>
</dbReference>
<proteinExistence type="predicted"/>
<sequence length="199" mass="22221">MRPRGANRGAPRRKPQPLDRARLEELALSYVARFATTSAKLQTYLQRKLRERGFAGEDEGKEAPDVAALVARFTEKGYVDDAAWGRAKSRDLLARGYGARRVNEALHAGGLNDETRAVFEPGEFDRRQALLTYVRKRRFGPFSREQDEDVQSAAKRREKQLAAVLRAGHDFASARLVIGAGSVEEIEQWVAEAQDSGAH</sequence>
<dbReference type="EMBL" id="VCAO01000009">
    <property type="protein sequence ID" value="TMM46139.1"/>
    <property type="molecule type" value="Genomic_DNA"/>
</dbReference>
<accession>A0A5S3P096</accession>
<reference evidence="1 2" key="1">
    <citation type="submission" date="2019-05" db="EMBL/GenBank/DDBJ databases">
        <title>Erythrobacter marisflavi sp. nov., isolated from isolated from water of an estuary environment.</title>
        <authorList>
            <person name="Yoon J.-H."/>
        </authorList>
    </citation>
    <scope>NUCLEOTIDE SEQUENCE [LARGE SCALE GENOMIC DNA]</scope>
    <source>
        <strain evidence="1 2">KEM-5</strain>
    </source>
</reference>
<gene>
    <name evidence="1" type="ORF">FEV51_11910</name>
</gene>
<protein>
    <recommendedName>
        <fullName evidence="3">Regulatory protein RecX</fullName>
    </recommendedName>
</protein>
<keyword evidence="2" id="KW-1185">Reference proteome</keyword>
<name>A0A5S3P096_9SPHN</name>
<evidence type="ECO:0000313" key="2">
    <source>
        <dbReference type="Proteomes" id="UP000309668"/>
    </source>
</evidence>
<dbReference type="OrthoDB" id="7432442at2"/>
<comment type="caution">
    <text evidence="1">The sequence shown here is derived from an EMBL/GenBank/DDBJ whole genome shotgun (WGS) entry which is preliminary data.</text>
</comment>
<organism evidence="1 2">
    <name type="scientific">Qipengyuania marisflavi</name>
    <dbReference type="NCBI Taxonomy" id="2486356"/>
    <lineage>
        <taxon>Bacteria</taxon>
        <taxon>Pseudomonadati</taxon>
        <taxon>Pseudomonadota</taxon>
        <taxon>Alphaproteobacteria</taxon>
        <taxon>Sphingomonadales</taxon>
        <taxon>Erythrobacteraceae</taxon>
        <taxon>Qipengyuania</taxon>
    </lineage>
</organism>
<dbReference type="AlphaFoldDB" id="A0A5S3P096"/>
<evidence type="ECO:0000313" key="1">
    <source>
        <dbReference type="EMBL" id="TMM46139.1"/>
    </source>
</evidence>